<dbReference type="EnsemblProtists" id="EKX36638">
    <property type="protein sequence ID" value="EKX36638"/>
    <property type="gene ID" value="GUITHDRAFT_165684"/>
</dbReference>
<reference evidence="3" key="3">
    <citation type="submission" date="2016-03" db="UniProtKB">
        <authorList>
            <consortium name="EnsemblProtists"/>
        </authorList>
    </citation>
    <scope>IDENTIFICATION</scope>
</reference>
<protein>
    <submittedName>
        <fullName evidence="2 3">Uncharacterized protein</fullName>
    </submittedName>
</protein>
<evidence type="ECO:0000313" key="2">
    <source>
        <dbReference type="EMBL" id="EKX36638.1"/>
    </source>
</evidence>
<dbReference type="RefSeq" id="XP_005823618.1">
    <property type="nucleotide sequence ID" value="XM_005823561.1"/>
</dbReference>
<evidence type="ECO:0000256" key="1">
    <source>
        <dbReference type="SAM" id="SignalP"/>
    </source>
</evidence>
<feature type="signal peptide" evidence="1">
    <location>
        <begin position="1"/>
        <end position="16"/>
    </location>
</feature>
<gene>
    <name evidence="2" type="ORF">GUITHDRAFT_165684</name>
</gene>
<dbReference type="OrthoDB" id="10558670at2759"/>
<evidence type="ECO:0000313" key="4">
    <source>
        <dbReference type="Proteomes" id="UP000011087"/>
    </source>
</evidence>
<keyword evidence="4" id="KW-1185">Reference proteome</keyword>
<dbReference type="GeneID" id="17293380"/>
<sequence>MRKVSLLLAATAVTCAVLVCVSVRRGEDNEQEKLDRQWVDAIPAFGTAMSTDDLSRQIHWLHKHNAAKGISPDAYFQDRGNNLQSSPPVQFETQDGEQIVPANRAAISNIQQSLKSAYTQQENSVRAQSSSTRNAMIRDLRSQVRWIAERTMEKLSSSGHRRVSPGMMKMLVKAIGAQRTSQLCQVFSCRRTRASRCFLPLAYLCMT</sequence>
<feature type="non-terminal residue" evidence="2">
    <location>
        <position position="1"/>
    </location>
</feature>
<dbReference type="EMBL" id="JH993070">
    <property type="protein sequence ID" value="EKX36638.1"/>
    <property type="molecule type" value="Genomic_DNA"/>
</dbReference>
<proteinExistence type="predicted"/>
<feature type="chain" id="PRO_5008770110" evidence="1">
    <location>
        <begin position="17"/>
        <end position="207"/>
    </location>
</feature>
<name>L1IK60_GUITC</name>
<evidence type="ECO:0000313" key="3">
    <source>
        <dbReference type="EnsemblProtists" id="EKX36638"/>
    </source>
</evidence>
<reference evidence="4" key="2">
    <citation type="submission" date="2012-11" db="EMBL/GenBank/DDBJ databases">
        <authorList>
            <person name="Kuo A."/>
            <person name="Curtis B.A."/>
            <person name="Tanifuji G."/>
            <person name="Burki F."/>
            <person name="Gruber A."/>
            <person name="Irimia M."/>
            <person name="Maruyama S."/>
            <person name="Arias M.C."/>
            <person name="Ball S.G."/>
            <person name="Gile G.H."/>
            <person name="Hirakawa Y."/>
            <person name="Hopkins J.F."/>
            <person name="Rensing S.A."/>
            <person name="Schmutz J."/>
            <person name="Symeonidi A."/>
            <person name="Elias M."/>
            <person name="Eveleigh R.J."/>
            <person name="Herman E.K."/>
            <person name="Klute M.J."/>
            <person name="Nakayama T."/>
            <person name="Obornik M."/>
            <person name="Reyes-Prieto A."/>
            <person name="Armbrust E.V."/>
            <person name="Aves S.J."/>
            <person name="Beiko R.G."/>
            <person name="Coutinho P."/>
            <person name="Dacks J.B."/>
            <person name="Durnford D.G."/>
            <person name="Fast N.M."/>
            <person name="Green B.R."/>
            <person name="Grisdale C."/>
            <person name="Hempe F."/>
            <person name="Henrissat B."/>
            <person name="Hoppner M.P."/>
            <person name="Ishida K.-I."/>
            <person name="Kim E."/>
            <person name="Koreny L."/>
            <person name="Kroth P.G."/>
            <person name="Liu Y."/>
            <person name="Malik S.-B."/>
            <person name="Maier U.G."/>
            <person name="McRose D."/>
            <person name="Mock T."/>
            <person name="Neilson J.A."/>
            <person name="Onodera N.T."/>
            <person name="Poole A.M."/>
            <person name="Pritham E.J."/>
            <person name="Richards T.A."/>
            <person name="Rocap G."/>
            <person name="Roy S.W."/>
            <person name="Sarai C."/>
            <person name="Schaack S."/>
            <person name="Shirato S."/>
            <person name="Slamovits C.H."/>
            <person name="Spencer D.F."/>
            <person name="Suzuki S."/>
            <person name="Worden A.Z."/>
            <person name="Zauner S."/>
            <person name="Barry K."/>
            <person name="Bell C."/>
            <person name="Bharti A.K."/>
            <person name="Crow J.A."/>
            <person name="Grimwood J."/>
            <person name="Kramer R."/>
            <person name="Lindquist E."/>
            <person name="Lucas S."/>
            <person name="Salamov A."/>
            <person name="McFadden G.I."/>
            <person name="Lane C.E."/>
            <person name="Keeling P.J."/>
            <person name="Gray M.W."/>
            <person name="Grigoriev I.V."/>
            <person name="Archibald J.M."/>
        </authorList>
    </citation>
    <scope>NUCLEOTIDE SEQUENCE</scope>
    <source>
        <strain evidence="4">CCMP2712</strain>
    </source>
</reference>
<dbReference type="PaxDb" id="55529-EKX36638"/>
<dbReference type="HOGENOM" id="CLU_1329364_0_0_1"/>
<dbReference type="AlphaFoldDB" id="L1IK60"/>
<keyword evidence="1" id="KW-0732">Signal</keyword>
<dbReference type="KEGG" id="gtt:GUITHDRAFT_165684"/>
<dbReference type="Proteomes" id="UP000011087">
    <property type="component" value="Unassembled WGS sequence"/>
</dbReference>
<reference evidence="2 4" key="1">
    <citation type="journal article" date="2012" name="Nature">
        <title>Algal genomes reveal evolutionary mosaicism and the fate of nucleomorphs.</title>
        <authorList>
            <consortium name="DOE Joint Genome Institute"/>
            <person name="Curtis B.A."/>
            <person name="Tanifuji G."/>
            <person name="Burki F."/>
            <person name="Gruber A."/>
            <person name="Irimia M."/>
            <person name="Maruyama S."/>
            <person name="Arias M.C."/>
            <person name="Ball S.G."/>
            <person name="Gile G.H."/>
            <person name="Hirakawa Y."/>
            <person name="Hopkins J.F."/>
            <person name="Kuo A."/>
            <person name="Rensing S.A."/>
            <person name="Schmutz J."/>
            <person name="Symeonidi A."/>
            <person name="Elias M."/>
            <person name="Eveleigh R.J."/>
            <person name="Herman E.K."/>
            <person name="Klute M.J."/>
            <person name="Nakayama T."/>
            <person name="Obornik M."/>
            <person name="Reyes-Prieto A."/>
            <person name="Armbrust E.V."/>
            <person name="Aves S.J."/>
            <person name="Beiko R.G."/>
            <person name="Coutinho P."/>
            <person name="Dacks J.B."/>
            <person name="Durnford D.G."/>
            <person name="Fast N.M."/>
            <person name="Green B.R."/>
            <person name="Grisdale C.J."/>
            <person name="Hempel F."/>
            <person name="Henrissat B."/>
            <person name="Hoppner M.P."/>
            <person name="Ishida K."/>
            <person name="Kim E."/>
            <person name="Koreny L."/>
            <person name="Kroth P.G."/>
            <person name="Liu Y."/>
            <person name="Malik S.B."/>
            <person name="Maier U.G."/>
            <person name="McRose D."/>
            <person name="Mock T."/>
            <person name="Neilson J.A."/>
            <person name="Onodera N.T."/>
            <person name="Poole A.M."/>
            <person name="Pritham E.J."/>
            <person name="Richards T.A."/>
            <person name="Rocap G."/>
            <person name="Roy S.W."/>
            <person name="Sarai C."/>
            <person name="Schaack S."/>
            <person name="Shirato S."/>
            <person name="Slamovits C.H."/>
            <person name="Spencer D.F."/>
            <person name="Suzuki S."/>
            <person name="Worden A.Z."/>
            <person name="Zauner S."/>
            <person name="Barry K."/>
            <person name="Bell C."/>
            <person name="Bharti A.K."/>
            <person name="Crow J.A."/>
            <person name="Grimwood J."/>
            <person name="Kramer R."/>
            <person name="Lindquist E."/>
            <person name="Lucas S."/>
            <person name="Salamov A."/>
            <person name="McFadden G.I."/>
            <person name="Lane C.E."/>
            <person name="Keeling P.J."/>
            <person name="Gray M.W."/>
            <person name="Grigoriev I.V."/>
            <person name="Archibald J.M."/>
        </authorList>
    </citation>
    <scope>NUCLEOTIDE SEQUENCE</scope>
    <source>
        <strain evidence="2 4">CCMP2712</strain>
    </source>
</reference>
<organism evidence="2">
    <name type="scientific">Guillardia theta (strain CCMP2712)</name>
    <name type="common">Cryptophyte</name>
    <dbReference type="NCBI Taxonomy" id="905079"/>
    <lineage>
        <taxon>Eukaryota</taxon>
        <taxon>Cryptophyceae</taxon>
        <taxon>Pyrenomonadales</taxon>
        <taxon>Geminigeraceae</taxon>
        <taxon>Guillardia</taxon>
    </lineage>
</organism>
<accession>L1IK60</accession>